<proteinExistence type="predicted"/>
<keyword evidence="3" id="KW-1185">Reference proteome</keyword>
<organism evidence="2 3">
    <name type="scientific">Leptidea sinapis</name>
    <dbReference type="NCBI Taxonomy" id="189913"/>
    <lineage>
        <taxon>Eukaryota</taxon>
        <taxon>Metazoa</taxon>
        <taxon>Ecdysozoa</taxon>
        <taxon>Arthropoda</taxon>
        <taxon>Hexapoda</taxon>
        <taxon>Insecta</taxon>
        <taxon>Pterygota</taxon>
        <taxon>Neoptera</taxon>
        <taxon>Endopterygota</taxon>
        <taxon>Lepidoptera</taxon>
        <taxon>Glossata</taxon>
        <taxon>Ditrysia</taxon>
        <taxon>Papilionoidea</taxon>
        <taxon>Pieridae</taxon>
        <taxon>Dismorphiinae</taxon>
        <taxon>Leptidea</taxon>
    </lineage>
</organism>
<gene>
    <name evidence="2" type="ORF">LSINAPIS_LOCUS11086</name>
</gene>
<evidence type="ECO:0000313" key="3">
    <source>
        <dbReference type="Proteomes" id="UP000324832"/>
    </source>
</evidence>
<sequence>MEVKDKLLNIWKAATIPKLFYFTITLGYACFFYVYVVSMLWCVFVYYRQNGDFVAASIILSLGAFTETCPIKDLIQDVLERYLSCDAQIIEGTRLASNVRNQLKMVKKRAITIWLTLMIIPLIHCIGPFFRPGRHFPEDKYILY</sequence>
<accession>A0A5E4QR49</accession>
<protein>
    <recommendedName>
        <fullName evidence="4">Odorant receptor</fullName>
    </recommendedName>
</protein>
<dbReference type="EMBL" id="FZQP02004734">
    <property type="protein sequence ID" value="VVD00457.1"/>
    <property type="molecule type" value="Genomic_DNA"/>
</dbReference>
<keyword evidence="1" id="KW-1133">Transmembrane helix</keyword>
<dbReference type="PROSITE" id="PS51257">
    <property type="entry name" value="PROKAR_LIPOPROTEIN"/>
    <property type="match status" value="1"/>
</dbReference>
<name>A0A5E4QR49_9NEOP</name>
<evidence type="ECO:0008006" key="4">
    <source>
        <dbReference type="Google" id="ProtNLM"/>
    </source>
</evidence>
<evidence type="ECO:0000256" key="1">
    <source>
        <dbReference type="SAM" id="Phobius"/>
    </source>
</evidence>
<dbReference type="Proteomes" id="UP000324832">
    <property type="component" value="Unassembled WGS sequence"/>
</dbReference>
<dbReference type="AlphaFoldDB" id="A0A5E4QR49"/>
<feature type="transmembrane region" description="Helical" evidence="1">
    <location>
        <begin position="20"/>
        <end position="47"/>
    </location>
</feature>
<feature type="non-terminal residue" evidence="2">
    <location>
        <position position="144"/>
    </location>
</feature>
<feature type="transmembrane region" description="Helical" evidence="1">
    <location>
        <begin position="110"/>
        <end position="130"/>
    </location>
</feature>
<keyword evidence="1" id="KW-0472">Membrane</keyword>
<reference evidence="2 3" key="1">
    <citation type="submission" date="2017-07" db="EMBL/GenBank/DDBJ databases">
        <authorList>
            <person name="Talla V."/>
            <person name="Backstrom N."/>
        </authorList>
    </citation>
    <scope>NUCLEOTIDE SEQUENCE [LARGE SCALE GENOMIC DNA]</scope>
</reference>
<evidence type="ECO:0000313" key="2">
    <source>
        <dbReference type="EMBL" id="VVD00457.1"/>
    </source>
</evidence>
<keyword evidence="1" id="KW-0812">Transmembrane</keyword>